<dbReference type="EMBL" id="CP000109">
    <property type="protein sequence ID" value="ABB42243.1"/>
    <property type="molecule type" value="Genomic_DNA"/>
</dbReference>
<sequence length="88" mass="9934">MSHKHKVIIEKVFSHPIASNIDWKKLAATLEHFGAKIDVSNANRAHIILDDAELILSLPHHAHELTSKEDVTKLRHFLEDQGITPDSL</sequence>
<evidence type="ECO:0008006" key="2">
    <source>
        <dbReference type="Google" id="ProtNLM"/>
    </source>
</evidence>
<evidence type="ECO:0000313" key="1">
    <source>
        <dbReference type="EMBL" id="ABB42243.1"/>
    </source>
</evidence>
<dbReference type="HOGENOM" id="CLU_2468045_0_0_6"/>
<name>Q31F30_HYDCU</name>
<dbReference type="AlphaFoldDB" id="Q31F30"/>
<dbReference type="STRING" id="317025.Tcr_1651"/>
<protein>
    <recommendedName>
        <fullName evidence="2">Type II toxin-antitoxin system HicA family toxin</fullName>
    </recommendedName>
</protein>
<dbReference type="KEGG" id="tcx:Tcr_1651"/>
<reference evidence="1" key="1">
    <citation type="submission" date="2006-07" db="EMBL/GenBank/DDBJ databases">
        <title>Complete sequence of Thiomicrospira crunogena XCL-2.</title>
        <authorList>
            <consortium name="US DOE Joint Genome Institute"/>
            <person name="Copeland A."/>
            <person name="Lucas S."/>
            <person name="Lapidus A."/>
            <person name="Barry K."/>
            <person name="Detter J.C."/>
            <person name="Glavina del Rio T."/>
            <person name="Hammon N."/>
            <person name="Israni S."/>
            <person name="Dalin E."/>
            <person name="Tice H."/>
            <person name="Pitluck S."/>
            <person name="Chain P."/>
            <person name="Malfatti S."/>
            <person name="Shin M."/>
            <person name="Vergez L."/>
            <person name="Schmutz J."/>
            <person name="Larimer F."/>
            <person name="Land M."/>
            <person name="Hauser L."/>
            <person name="Kyrpides N."/>
            <person name="Lykidis A."/>
            <person name="Scott K.M."/>
            <person name="Sievert S."/>
            <person name="Kerfeld C."/>
            <person name="Freyermuth S."/>
            <person name="Dobrinski K."/>
            <person name="Boller A."/>
            <person name="Fitzpatrick K."/>
            <person name="Thoma P."/>
            <person name="Moore J."/>
            <person name="Richardson P."/>
        </authorList>
    </citation>
    <scope>NUCLEOTIDE SEQUENCE</scope>
    <source>
        <strain evidence="1">XCL-2</strain>
    </source>
</reference>
<organism evidence="1">
    <name type="scientific">Hydrogenovibrio crunogenus (strain DSM 25203 / XCL-2)</name>
    <name type="common">Thiomicrospira crunogena</name>
    <dbReference type="NCBI Taxonomy" id="317025"/>
    <lineage>
        <taxon>Bacteria</taxon>
        <taxon>Pseudomonadati</taxon>
        <taxon>Pseudomonadota</taxon>
        <taxon>Gammaproteobacteria</taxon>
        <taxon>Thiotrichales</taxon>
        <taxon>Piscirickettsiaceae</taxon>
        <taxon>Hydrogenovibrio</taxon>
    </lineage>
</organism>
<proteinExistence type="predicted"/>
<dbReference type="OrthoDB" id="73001at2"/>
<accession>Q31F30</accession>
<gene>
    <name evidence="1" type="ordered locus">Tcr_1651</name>
</gene>